<dbReference type="AlphaFoldDB" id="A0A975FKR9"/>
<keyword evidence="2" id="KW-1185">Reference proteome</keyword>
<dbReference type="KEGG" id="aarc:G127AT_10015"/>
<dbReference type="NCBIfam" id="TIGR04029">
    <property type="entry name" value="CMD_Avi_7170"/>
    <property type="match status" value="1"/>
</dbReference>
<dbReference type="Proteomes" id="UP000671914">
    <property type="component" value="Chromosome"/>
</dbReference>
<gene>
    <name evidence="1" type="ORF">G127AT_10015</name>
</gene>
<dbReference type="RefSeq" id="WP_210896495.1">
    <property type="nucleotide sequence ID" value="NZ_CP071696.1"/>
</dbReference>
<sequence>MTDVIDRLAGIRPGDRLDALRRHRPVTREQAEASYEALFGPGAHGTVTRDERFAVAAFVASLHTDETAARHYAEPLDAALAARIAALAAEARTTGPYGDHPAGPLAAESEPGIRFALDATAVEALGPRLAAALEHAHLLVFRPRESSPEALAALAAAGWSTDGIVTLSQLVSFLAFQLRVVAGLRLLAAEEAA</sequence>
<dbReference type="SUPFAM" id="SSF69118">
    <property type="entry name" value="AhpD-like"/>
    <property type="match status" value="1"/>
</dbReference>
<evidence type="ECO:0000313" key="1">
    <source>
        <dbReference type="EMBL" id="QTX03671.1"/>
    </source>
</evidence>
<name>A0A975FKR9_9MICO</name>
<protein>
    <submittedName>
        <fullName evidence="1">CMD domain protein</fullName>
    </submittedName>
</protein>
<dbReference type="Gene3D" id="1.20.1290.10">
    <property type="entry name" value="AhpD-like"/>
    <property type="match status" value="1"/>
</dbReference>
<evidence type="ECO:0000313" key="2">
    <source>
        <dbReference type="Proteomes" id="UP000671914"/>
    </source>
</evidence>
<accession>A0A975FKR9</accession>
<dbReference type="InterPro" id="IPR029032">
    <property type="entry name" value="AhpD-like"/>
</dbReference>
<reference evidence="1" key="1">
    <citation type="submission" date="2021-03" db="EMBL/GenBank/DDBJ databases">
        <title>Agromyces archimandritus sp. nov., isolated from the cockroach Archimandrita tessellata.</title>
        <authorList>
            <person name="Guzman J."/>
            <person name="Ortuzar M."/>
            <person name="Poehlein A."/>
            <person name="Daniel R."/>
            <person name="Trujillo M."/>
            <person name="Vilcinskas A."/>
        </authorList>
    </citation>
    <scope>NUCLEOTIDE SEQUENCE</scope>
    <source>
        <strain evidence="1">G127AT</strain>
    </source>
</reference>
<dbReference type="EMBL" id="CP071696">
    <property type="protein sequence ID" value="QTX03671.1"/>
    <property type="molecule type" value="Genomic_DNA"/>
</dbReference>
<proteinExistence type="predicted"/>
<organism evidence="1 2">
    <name type="scientific">Agromyces archimandritae</name>
    <dbReference type="NCBI Taxonomy" id="2781962"/>
    <lineage>
        <taxon>Bacteria</taxon>
        <taxon>Bacillati</taxon>
        <taxon>Actinomycetota</taxon>
        <taxon>Actinomycetes</taxon>
        <taxon>Micrococcales</taxon>
        <taxon>Microbacteriaceae</taxon>
        <taxon>Agromyces</taxon>
    </lineage>
</organism>
<dbReference type="InterPro" id="IPR023982">
    <property type="entry name" value="CHP04029_CMD-like"/>
</dbReference>